<organism evidence="2 3">
    <name type="scientific">Streptomyces pristinaespiralis (strain ATCC 25486 / DSM 40338 / CBS 914.69 / JCM 4507 / KCC S-0507 / NBRC 13074 / NRRL 2958 / 5647)</name>
    <dbReference type="NCBI Taxonomy" id="457429"/>
    <lineage>
        <taxon>Bacteria</taxon>
        <taxon>Bacillati</taxon>
        <taxon>Actinomycetota</taxon>
        <taxon>Actinomycetes</taxon>
        <taxon>Kitasatosporales</taxon>
        <taxon>Streptomycetaceae</taxon>
        <taxon>Streptomyces</taxon>
    </lineage>
</organism>
<evidence type="ECO:0000313" key="3">
    <source>
        <dbReference type="Proteomes" id="UP000002805"/>
    </source>
</evidence>
<sequence length="160" mass="17191">MTTRRHGHSNVQEPDPAVEWRPPDEQFSHTWRDLLGGDGRKLARNVAGEATSADRDGASGGPAASPAHPPGGMGRSRRTAADHRGHTVIRLSVEKLPSGGVNEPVWLWWSGTGADPQDASTAVGRRSFAGSTWSAPFDSQADSRVLILGRHRESSAISRR</sequence>
<dbReference type="HOGENOM" id="CLU_1651208_0_0_11"/>
<gene>
    <name evidence="2" type="ORF">SSDG_02374</name>
</gene>
<feature type="compositionally biased region" description="Basic and acidic residues" evidence="1">
    <location>
        <begin position="21"/>
        <end position="32"/>
    </location>
</feature>
<name>B5HAW6_STRE2</name>
<proteinExistence type="predicted"/>
<evidence type="ECO:0000313" key="2">
    <source>
        <dbReference type="EMBL" id="EDY63977.2"/>
    </source>
</evidence>
<protein>
    <submittedName>
        <fullName evidence="2">Uncharacterized protein</fullName>
    </submittedName>
</protein>
<feature type="region of interest" description="Disordered" evidence="1">
    <location>
        <begin position="1"/>
        <end position="85"/>
    </location>
</feature>
<dbReference type="AlphaFoldDB" id="B5HAW6"/>
<dbReference type="Proteomes" id="UP000002805">
    <property type="component" value="Chromosome"/>
</dbReference>
<keyword evidence="3" id="KW-1185">Reference proteome</keyword>
<reference evidence="3" key="1">
    <citation type="submission" date="2008-02" db="EMBL/GenBank/DDBJ databases">
        <authorList>
            <consortium name="The Broad Institute Genome Sequencing Platform"/>
            <person name="Fischbach M."/>
            <person name="Ward D."/>
            <person name="Young S."/>
            <person name="Jaffe D."/>
            <person name="Gnerre S."/>
            <person name="Berlin A."/>
            <person name="Heiman D."/>
            <person name="Hepburn T."/>
            <person name="Sykes S."/>
            <person name="Alvarado L."/>
            <person name="Kodira C.D."/>
            <person name="Straight P."/>
            <person name="Clardy J."/>
            <person name="Hung D."/>
            <person name="Kolter R."/>
            <person name="Mekalanos J."/>
            <person name="Walker S."/>
            <person name="Walsh C.T."/>
            <person name="Lander E."/>
            <person name="Galagan J."/>
            <person name="Nusbaum C."/>
            <person name="Birren B."/>
        </authorList>
    </citation>
    <scope>NUCLEOTIDE SEQUENCE [LARGE SCALE GENOMIC DNA]</scope>
    <source>
        <strain evidence="3">ATCC 25486 / DSM 40338 / CBS 914.69 / JCM 4507 / NBRC 13074 / NRRL 2958 / 5647</strain>
    </source>
</reference>
<reference evidence="3" key="2">
    <citation type="submission" date="2009-10" db="EMBL/GenBank/DDBJ databases">
        <title>The genome sequence of Streptomyces pristinaespiralis strain ATCC 25486.</title>
        <authorList>
            <consortium name="The Broad Institute Genome Sequencing Platform"/>
            <consortium name="Broad Institute Microbial Sequencing Center"/>
            <person name="Fischbach M."/>
            <person name="Godfrey P."/>
            <person name="Ward D."/>
            <person name="Young S."/>
            <person name="Zeng Q."/>
            <person name="Koehrsen M."/>
            <person name="Alvarado L."/>
            <person name="Berlin A.M."/>
            <person name="Bochicchio J."/>
            <person name="Borenstein D."/>
            <person name="Chapman S.B."/>
            <person name="Chen Z."/>
            <person name="Engels R."/>
            <person name="Freedman E."/>
            <person name="Gellesch M."/>
            <person name="Goldberg J."/>
            <person name="Griggs A."/>
            <person name="Gujja S."/>
            <person name="Heilman E.R."/>
            <person name="Heiman D.I."/>
            <person name="Hepburn T.A."/>
            <person name="Howarth C."/>
            <person name="Jen D."/>
            <person name="Larson L."/>
            <person name="Lewis B."/>
            <person name="Mehta T."/>
            <person name="Park D."/>
            <person name="Pearson M."/>
            <person name="Richards J."/>
            <person name="Roberts A."/>
            <person name="Saif S."/>
            <person name="Shea T.D."/>
            <person name="Shenoy N."/>
            <person name="Sisk P."/>
            <person name="Stolte C."/>
            <person name="Sykes S.N."/>
            <person name="Thomson T."/>
            <person name="Walk T."/>
            <person name="White J."/>
            <person name="Yandava C."/>
            <person name="Straight P."/>
            <person name="Clardy J."/>
            <person name="Hung D."/>
            <person name="Kolter R."/>
            <person name="Mekalanos J."/>
            <person name="Walker S."/>
            <person name="Walsh C.T."/>
            <person name="Wieland-Brown L.C."/>
            <person name="Haas B."/>
            <person name="Nusbaum C."/>
            <person name="Birren B."/>
        </authorList>
    </citation>
    <scope>NUCLEOTIDE SEQUENCE [LARGE SCALE GENOMIC DNA]</scope>
    <source>
        <strain evidence="3">ATCC 25486 / DSM 40338 / CBS 914.69 / JCM 4507 / NBRC 13074 / NRRL 2958 / 5647</strain>
    </source>
</reference>
<accession>B5HAW6</accession>
<evidence type="ECO:0000256" key="1">
    <source>
        <dbReference type="SAM" id="MobiDB-lite"/>
    </source>
</evidence>
<dbReference type="EMBL" id="CM000950">
    <property type="protein sequence ID" value="EDY63977.2"/>
    <property type="molecule type" value="Genomic_DNA"/>
</dbReference>